<proteinExistence type="predicted"/>
<reference evidence="1 2" key="1">
    <citation type="journal article" date="2024" name="G3 (Bethesda)">
        <title>Genome assembly of Hibiscus sabdariffa L. provides insights into metabolisms of medicinal natural products.</title>
        <authorList>
            <person name="Kim T."/>
        </authorList>
    </citation>
    <scope>NUCLEOTIDE SEQUENCE [LARGE SCALE GENOMIC DNA]</scope>
    <source>
        <strain evidence="1">TK-2024</strain>
        <tissue evidence="1">Old leaves</tissue>
    </source>
</reference>
<dbReference type="EMBL" id="JBBPBM010000019">
    <property type="protein sequence ID" value="KAK8553734.1"/>
    <property type="molecule type" value="Genomic_DNA"/>
</dbReference>
<name>A0ABR2E6S0_9ROSI</name>
<organism evidence="1 2">
    <name type="scientific">Hibiscus sabdariffa</name>
    <name type="common">roselle</name>
    <dbReference type="NCBI Taxonomy" id="183260"/>
    <lineage>
        <taxon>Eukaryota</taxon>
        <taxon>Viridiplantae</taxon>
        <taxon>Streptophyta</taxon>
        <taxon>Embryophyta</taxon>
        <taxon>Tracheophyta</taxon>
        <taxon>Spermatophyta</taxon>
        <taxon>Magnoliopsida</taxon>
        <taxon>eudicotyledons</taxon>
        <taxon>Gunneridae</taxon>
        <taxon>Pentapetalae</taxon>
        <taxon>rosids</taxon>
        <taxon>malvids</taxon>
        <taxon>Malvales</taxon>
        <taxon>Malvaceae</taxon>
        <taxon>Malvoideae</taxon>
        <taxon>Hibiscus</taxon>
    </lineage>
</organism>
<protein>
    <submittedName>
        <fullName evidence="1">Uncharacterized protein</fullName>
    </submittedName>
</protein>
<keyword evidence="2" id="KW-1185">Reference proteome</keyword>
<accession>A0ABR2E6S0</accession>
<comment type="caution">
    <text evidence="1">The sequence shown here is derived from an EMBL/GenBank/DDBJ whole genome shotgun (WGS) entry which is preliminary data.</text>
</comment>
<dbReference type="Proteomes" id="UP001472677">
    <property type="component" value="Unassembled WGS sequence"/>
</dbReference>
<evidence type="ECO:0000313" key="2">
    <source>
        <dbReference type="Proteomes" id="UP001472677"/>
    </source>
</evidence>
<evidence type="ECO:0000313" key="1">
    <source>
        <dbReference type="EMBL" id="KAK8553734.1"/>
    </source>
</evidence>
<gene>
    <name evidence="1" type="ORF">V6N12_030717</name>
</gene>
<sequence>MENMRSIESEVGGRSVGYENGFGWEQRDDEMVNGGRSGAAVVEVGKGMGNVKRESRKRFGVSDVSVLG</sequence>